<dbReference type="NCBIfam" id="TIGR00255">
    <property type="entry name" value="YicC/YloC family endoribonuclease"/>
    <property type="match status" value="1"/>
</dbReference>
<evidence type="ECO:0000259" key="7">
    <source>
        <dbReference type="Pfam" id="PF08340"/>
    </source>
</evidence>
<feature type="domain" description="Endoribonuclease YicC-like N-terminal" evidence="6">
    <location>
        <begin position="2"/>
        <end position="154"/>
    </location>
</feature>
<evidence type="ECO:0000256" key="4">
    <source>
        <dbReference type="ARBA" id="ARBA00022801"/>
    </source>
</evidence>
<dbReference type="Pfam" id="PF08340">
    <property type="entry name" value="YicC-like_C"/>
    <property type="match status" value="1"/>
</dbReference>
<evidence type="ECO:0000313" key="8">
    <source>
        <dbReference type="EMBL" id="AUR51228.1"/>
    </source>
</evidence>
<comment type="similarity">
    <text evidence="5">Belongs to the YicC/YloC family.</text>
</comment>
<evidence type="ECO:0000256" key="3">
    <source>
        <dbReference type="ARBA" id="ARBA00022759"/>
    </source>
</evidence>
<dbReference type="InterPro" id="IPR013527">
    <property type="entry name" value="YicC-like_N"/>
</dbReference>
<proteinExistence type="inferred from homology"/>
<dbReference type="RefSeq" id="WP_102950528.1">
    <property type="nucleotide sequence ID" value="NZ_CP024847.1"/>
</dbReference>
<feature type="domain" description="Endoribonuclease YicC-like C-terminal" evidence="7">
    <location>
        <begin position="175"/>
        <end position="289"/>
    </location>
</feature>
<gene>
    <name evidence="8" type="ORF">CUN60_02540</name>
</gene>
<evidence type="ECO:0000256" key="2">
    <source>
        <dbReference type="ARBA" id="ARBA00022722"/>
    </source>
</evidence>
<evidence type="ECO:0000313" key="9">
    <source>
        <dbReference type="Proteomes" id="UP000236655"/>
    </source>
</evidence>
<reference evidence="9" key="1">
    <citation type="submission" date="2017-11" db="EMBL/GenBank/DDBJ databases">
        <authorList>
            <person name="Chan K.G."/>
            <person name="Lee L.S."/>
        </authorList>
    </citation>
    <scope>NUCLEOTIDE SEQUENCE [LARGE SCALE GENOMIC DNA]</scope>
    <source>
        <strain evidence="9">DSM 100970</strain>
    </source>
</reference>
<keyword evidence="9" id="KW-1185">Reference proteome</keyword>
<dbReference type="OrthoDB" id="9771229at2"/>
<dbReference type="AlphaFoldDB" id="A0A2I7N487"/>
<organism evidence="8 9">
    <name type="scientific">Aquella oligotrophica</name>
    <dbReference type="NCBI Taxonomy" id="2067065"/>
    <lineage>
        <taxon>Bacteria</taxon>
        <taxon>Pseudomonadati</taxon>
        <taxon>Pseudomonadota</taxon>
        <taxon>Betaproteobacteria</taxon>
        <taxon>Neisseriales</taxon>
        <taxon>Neisseriaceae</taxon>
        <taxon>Aquella</taxon>
    </lineage>
</organism>
<dbReference type="PANTHER" id="PTHR30636">
    <property type="entry name" value="UPF0701 PROTEIN YICC"/>
    <property type="match status" value="1"/>
</dbReference>
<dbReference type="InterPro" id="IPR013551">
    <property type="entry name" value="YicC-like_C"/>
</dbReference>
<dbReference type="KEGG" id="nba:CUN60_02540"/>
<evidence type="ECO:0000256" key="1">
    <source>
        <dbReference type="ARBA" id="ARBA00001968"/>
    </source>
</evidence>
<dbReference type="GO" id="GO:0004521">
    <property type="term" value="F:RNA endonuclease activity"/>
    <property type="evidence" value="ECO:0007669"/>
    <property type="project" value="InterPro"/>
</dbReference>
<sequence>MILSMTGYASRTLQLESQIIQLEIRSVNHRFLDLTLKLSEEIKHLESNFRSLIAENVSRGKIDVKIYIKDNKSTSVQINLNQPLLREYLKLSEELQKLCTQNISISMHDILNFPGIVNQEASFSEEMKLVLFSELDKLIADFRESQASEGKKITQLLTERTSEIFSVIKSLKPLVENATLEYKAKLTERLRDFLKESDVNDTRLQQEFAFFCQKIDVSEEIDRLHAHTTELSNLLTKGGSIGKRLDFICQEMNREANTFGAKSVSIPTSKCAVELKVLIEQIREQVQNIM</sequence>
<protein>
    <submittedName>
        <fullName evidence="8">YicC family protein</fullName>
    </submittedName>
</protein>
<accession>A0A2I7N487</accession>
<dbReference type="GO" id="GO:0016787">
    <property type="term" value="F:hydrolase activity"/>
    <property type="evidence" value="ECO:0007669"/>
    <property type="project" value="UniProtKB-KW"/>
</dbReference>
<keyword evidence="4" id="KW-0378">Hydrolase</keyword>
<keyword evidence="3" id="KW-0255">Endonuclease</keyword>
<dbReference type="Proteomes" id="UP000236655">
    <property type="component" value="Chromosome"/>
</dbReference>
<dbReference type="EMBL" id="CP024847">
    <property type="protein sequence ID" value="AUR51228.1"/>
    <property type="molecule type" value="Genomic_DNA"/>
</dbReference>
<comment type="cofactor">
    <cofactor evidence="1">
        <name>a divalent metal cation</name>
        <dbReference type="ChEBI" id="CHEBI:60240"/>
    </cofactor>
</comment>
<dbReference type="Pfam" id="PF03755">
    <property type="entry name" value="YicC-like_N"/>
    <property type="match status" value="1"/>
</dbReference>
<evidence type="ECO:0000259" key="6">
    <source>
        <dbReference type="Pfam" id="PF03755"/>
    </source>
</evidence>
<name>A0A2I7N487_9NEIS</name>
<keyword evidence="2" id="KW-0540">Nuclease</keyword>
<dbReference type="InterPro" id="IPR005229">
    <property type="entry name" value="YicC/YloC-like"/>
</dbReference>
<dbReference type="PANTHER" id="PTHR30636:SF3">
    <property type="entry name" value="UPF0701 PROTEIN YICC"/>
    <property type="match status" value="1"/>
</dbReference>
<evidence type="ECO:0000256" key="5">
    <source>
        <dbReference type="ARBA" id="ARBA00035648"/>
    </source>
</evidence>